<sequence length="206" mass="22213">MAVIADIIGSRELPDRQAGQEEVLRAFARAEEHAGAEVPAYAAVGDEFQAVYESAERAVLSTTIVALSLPEGLELRFGIGAGEDRIVDASGSVPIRDGSAWWRAREAIDHVKQAQRSGRSRATSAFLHDGGAEERAIRGLLLLRDHIVGDMRPRDKRIALAGLEEVPQARTAEAEGIRQSAVSQSWHRSGAAAVVEMLRQLEGGRS</sequence>
<protein>
    <recommendedName>
        <fullName evidence="3">SatD family protein</fullName>
    </recommendedName>
</protein>
<proteinExistence type="predicted"/>
<accession>U1LS53</accession>
<dbReference type="InterPro" id="IPR032580">
    <property type="entry name" value="SatD"/>
</dbReference>
<reference evidence="1 2" key="1">
    <citation type="journal article" date="2013" name="Genome Announc.">
        <title>First draft genome sequence from a member of the genus agrococcus, isolated from modern microbialites.</title>
        <authorList>
            <person name="White R.A.III."/>
            <person name="Grassa C.J."/>
            <person name="Suttle C.A."/>
        </authorList>
    </citation>
    <scope>NUCLEOTIDE SEQUENCE [LARGE SCALE GENOMIC DNA]</scope>
    <source>
        <strain evidence="1 2">RW1</strain>
    </source>
</reference>
<evidence type="ECO:0000313" key="2">
    <source>
        <dbReference type="Proteomes" id="UP000016462"/>
    </source>
</evidence>
<name>U1LS53_9MICO</name>
<dbReference type="Proteomes" id="UP000016462">
    <property type="component" value="Unassembled WGS sequence"/>
</dbReference>
<comment type="caution">
    <text evidence="1">The sequence shown here is derived from an EMBL/GenBank/DDBJ whole genome shotgun (WGS) entry which is preliminary data.</text>
</comment>
<organism evidence="1 2">
    <name type="scientific">Agrococcus pavilionensis RW1</name>
    <dbReference type="NCBI Taxonomy" id="1330458"/>
    <lineage>
        <taxon>Bacteria</taxon>
        <taxon>Bacillati</taxon>
        <taxon>Actinomycetota</taxon>
        <taxon>Actinomycetes</taxon>
        <taxon>Micrococcales</taxon>
        <taxon>Microbacteriaceae</taxon>
        <taxon>Agrococcus</taxon>
    </lineage>
</organism>
<keyword evidence="2" id="KW-1185">Reference proteome</keyword>
<evidence type="ECO:0000313" key="1">
    <source>
        <dbReference type="EMBL" id="ERG65359.1"/>
    </source>
</evidence>
<dbReference type="EMBL" id="ASHR01000004">
    <property type="protein sequence ID" value="ERG65359.1"/>
    <property type="molecule type" value="Genomic_DNA"/>
</dbReference>
<evidence type="ECO:0008006" key="3">
    <source>
        <dbReference type="Google" id="ProtNLM"/>
    </source>
</evidence>
<gene>
    <name evidence="1" type="ORF">L332_13040</name>
</gene>
<dbReference type="AlphaFoldDB" id="U1LS53"/>
<dbReference type="Pfam" id="PF16264">
    <property type="entry name" value="SatD"/>
    <property type="match status" value="1"/>
</dbReference>